<keyword evidence="5" id="KW-0812">Transmembrane</keyword>
<dbReference type="GO" id="GO:0016491">
    <property type="term" value="F:oxidoreductase activity"/>
    <property type="evidence" value="ECO:0007669"/>
    <property type="project" value="UniProtKB-KW"/>
</dbReference>
<evidence type="ECO:0000259" key="6">
    <source>
        <dbReference type="PROSITE" id="PS51002"/>
    </source>
</evidence>
<evidence type="ECO:0000259" key="7">
    <source>
        <dbReference type="PROSITE" id="PS51379"/>
    </source>
</evidence>
<dbReference type="GO" id="GO:0051536">
    <property type="term" value="F:iron-sulfur cluster binding"/>
    <property type="evidence" value="ECO:0007669"/>
    <property type="project" value="UniProtKB-KW"/>
</dbReference>
<dbReference type="InterPro" id="IPR017900">
    <property type="entry name" value="4Fe4S_Fe_S_CS"/>
</dbReference>
<keyword evidence="9" id="KW-1185">Reference proteome</keyword>
<keyword evidence="1" id="KW-0479">Metal-binding</keyword>
<feature type="transmembrane region" description="Helical" evidence="5">
    <location>
        <begin position="275"/>
        <end position="298"/>
    </location>
</feature>
<dbReference type="InterPro" id="IPR017896">
    <property type="entry name" value="4Fe4S_Fe-S-bd"/>
</dbReference>
<dbReference type="RefSeq" id="WP_141196660.1">
    <property type="nucleotide sequence ID" value="NZ_CP041186.1"/>
</dbReference>
<evidence type="ECO:0000313" key="8">
    <source>
        <dbReference type="EMBL" id="QDG50164.1"/>
    </source>
</evidence>
<gene>
    <name evidence="8" type="ORF">FIV42_05290</name>
</gene>
<feature type="transmembrane region" description="Helical" evidence="5">
    <location>
        <begin position="190"/>
        <end position="210"/>
    </location>
</feature>
<feature type="transmembrane region" description="Helical" evidence="5">
    <location>
        <begin position="99"/>
        <end position="117"/>
    </location>
</feature>
<dbReference type="InterPro" id="IPR016174">
    <property type="entry name" value="Di-haem_cyt_TM"/>
</dbReference>
<dbReference type="InterPro" id="IPR027387">
    <property type="entry name" value="Cytb/b6-like_sf"/>
</dbReference>
<feature type="transmembrane region" description="Helical" evidence="5">
    <location>
        <begin position="222"/>
        <end position="242"/>
    </location>
</feature>
<evidence type="ECO:0000256" key="4">
    <source>
        <dbReference type="ARBA" id="ARBA00023014"/>
    </source>
</evidence>
<feature type="transmembrane region" description="Helical" evidence="5">
    <location>
        <begin position="533"/>
        <end position="551"/>
    </location>
</feature>
<dbReference type="EMBL" id="CP041186">
    <property type="protein sequence ID" value="QDG50164.1"/>
    <property type="molecule type" value="Genomic_DNA"/>
</dbReference>
<dbReference type="Proteomes" id="UP000315995">
    <property type="component" value="Chromosome"/>
</dbReference>
<dbReference type="OrthoDB" id="9778602at2"/>
<dbReference type="PROSITE" id="PS51379">
    <property type="entry name" value="4FE4S_FER_2"/>
    <property type="match status" value="2"/>
</dbReference>
<keyword evidence="4" id="KW-0411">Iron-sulfur</keyword>
<proteinExistence type="predicted"/>
<keyword evidence="5" id="KW-1133">Transmembrane helix</keyword>
<dbReference type="GO" id="GO:0009055">
    <property type="term" value="F:electron transfer activity"/>
    <property type="evidence" value="ECO:0007669"/>
    <property type="project" value="InterPro"/>
</dbReference>
<dbReference type="InterPro" id="IPR003813">
    <property type="entry name" value="MvhD/FlpD"/>
</dbReference>
<dbReference type="InterPro" id="IPR005797">
    <property type="entry name" value="Cyt_b/b6_N"/>
</dbReference>
<dbReference type="Pfam" id="PF12838">
    <property type="entry name" value="Fer4_7"/>
    <property type="match status" value="1"/>
</dbReference>
<evidence type="ECO:0000256" key="3">
    <source>
        <dbReference type="ARBA" id="ARBA00023004"/>
    </source>
</evidence>
<evidence type="ECO:0000313" key="9">
    <source>
        <dbReference type="Proteomes" id="UP000315995"/>
    </source>
</evidence>
<accession>A0A4Y6PPD2</accession>
<reference evidence="8 9" key="1">
    <citation type="submission" date="2019-06" db="EMBL/GenBank/DDBJ databases">
        <title>Persicimonas caeni gen. nov., sp. nov., a predatory bacterium isolated from solar saltern.</title>
        <authorList>
            <person name="Wang S."/>
        </authorList>
    </citation>
    <scope>NUCLEOTIDE SEQUENCE [LARGE SCALE GENOMIC DNA]</scope>
    <source>
        <strain evidence="8 9">YN101</strain>
    </source>
</reference>
<evidence type="ECO:0000256" key="5">
    <source>
        <dbReference type="SAM" id="Phobius"/>
    </source>
</evidence>
<dbReference type="PANTHER" id="PTHR19271:SF16">
    <property type="entry name" value="CYTOCHROME B"/>
    <property type="match status" value="1"/>
</dbReference>
<dbReference type="Gene3D" id="1.20.810.10">
    <property type="entry name" value="Cytochrome Bc1 Complex, Chain C"/>
    <property type="match status" value="1"/>
</dbReference>
<dbReference type="PROSITE" id="PS51002">
    <property type="entry name" value="CYTB_NTER"/>
    <property type="match status" value="1"/>
</dbReference>
<dbReference type="SUPFAM" id="SSF81342">
    <property type="entry name" value="Transmembrane di-heme cytochromes"/>
    <property type="match status" value="1"/>
</dbReference>
<keyword evidence="2" id="KW-0560">Oxidoreductase</keyword>
<feature type="transmembrane region" description="Helical" evidence="5">
    <location>
        <begin position="52"/>
        <end position="73"/>
    </location>
</feature>
<name>A0A4Y6PPD2_PERCE</name>
<keyword evidence="5" id="KW-0472">Membrane</keyword>
<feature type="transmembrane region" description="Helical" evidence="5">
    <location>
        <begin position="129"/>
        <end position="150"/>
    </location>
</feature>
<dbReference type="AlphaFoldDB" id="A0A4Y6PPD2"/>
<dbReference type="PROSITE" id="PS00198">
    <property type="entry name" value="4FE4S_FER_1"/>
    <property type="match status" value="1"/>
</dbReference>
<keyword evidence="3" id="KW-0408">Iron</keyword>
<feature type="domain" description="Cytochrome b/b6 N-terminal region profile" evidence="6">
    <location>
        <begin position="21"/>
        <end position="225"/>
    </location>
</feature>
<dbReference type="GO" id="GO:0046872">
    <property type="term" value="F:metal ion binding"/>
    <property type="evidence" value="ECO:0007669"/>
    <property type="project" value="UniProtKB-KW"/>
</dbReference>
<dbReference type="GO" id="GO:0016020">
    <property type="term" value="C:membrane"/>
    <property type="evidence" value="ECO:0007669"/>
    <property type="project" value="InterPro"/>
</dbReference>
<dbReference type="SUPFAM" id="SSF54862">
    <property type="entry name" value="4Fe-4S ferredoxins"/>
    <property type="match status" value="1"/>
</dbReference>
<evidence type="ECO:0000256" key="1">
    <source>
        <dbReference type="ARBA" id="ARBA00022723"/>
    </source>
</evidence>
<dbReference type="PANTHER" id="PTHR19271">
    <property type="entry name" value="CYTOCHROME B"/>
    <property type="match status" value="1"/>
</dbReference>
<organism evidence="8 9">
    <name type="scientific">Persicimonas caeni</name>
    <dbReference type="NCBI Taxonomy" id="2292766"/>
    <lineage>
        <taxon>Bacteria</taxon>
        <taxon>Deltaproteobacteria</taxon>
        <taxon>Bradymonadales</taxon>
        <taxon>Bradymonadaceae</taxon>
        <taxon>Persicimonas</taxon>
    </lineage>
</organism>
<sequence>METPLKIQDAQPEPPVRGEGALRGFERLFLYADRAVERLVPARLNPLGQTGALANMSFIVALVSGVLLLFWYVPSVHKAWASLEQMGFLGEFMRSLHRYSSDATMFFVIVHALRMFAARRFNGARWLPWVTGVVLVGLLWFVGWLGYWLVWDVRAQTLAVGTAKVLEVFPIFTEPLSRSFLTDAGVSTGLFFMVFFFHMLLPLAMGVALWMHISRMSRAKFLTSRPMTLWLVGVLLLVSVLIPATSAEQAQMAVQPEAFSADWWYLLPMSLTERLSGGAIIALGFGLTLPAVAIPWWMTRQTPQKAVIDTNRCNGCARCVEDCPYDAIVMVPRKDGHPRYEIQAELDPAKCVGCGICAGACNPGGIGLPQMPVQDKRKTVDAWIDETLEREERPFIAFLCSNSAAADFAVDAQGRCPELPGWRVIPVPCAGWVHALTIERAIRRGAEAVLVAGCGSSDPYYREGIKWTKKRLAGERQPYFRREKLHSKEIDTSGVRFVTYNRTQKAAFIDTAKRLRDGVIDEKEKGYSPAKKYVGGVLVAALLSAIVVAASDAPSLVPTNTEPQLVVSVKHRPDAVENCRDISAEEKSTTMRHMQAADGKICERSRPDVRVGIWLDGEQVGEHVYEAHGLSSDGPGIGTERLAVTPGEHHVTVRLGNSAQPEQWTHEWSDTLDFDAGRSRVVLYENTEGFIVE</sequence>
<feature type="domain" description="4Fe-4S ferredoxin-type" evidence="7">
    <location>
        <begin position="304"/>
        <end position="333"/>
    </location>
</feature>
<protein>
    <submittedName>
        <fullName evidence="8">Hydrogenase iron-sulfur subunit</fullName>
    </submittedName>
</protein>
<dbReference type="Gene3D" id="3.30.70.20">
    <property type="match status" value="1"/>
</dbReference>
<dbReference type="Pfam" id="PF00033">
    <property type="entry name" value="Cytochrome_B"/>
    <property type="match status" value="1"/>
</dbReference>
<accession>A0A5B8Y077</accession>
<dbReference type="Pfam" id="PF02662">
    <property type="entry name" value="FlpD"/>
    <property type="match status" value="1"/>
</dbReference>
<dbReference type="GO" id="GO:0022904">
    <property type="term" value="P:respiratory electron transport chain"/>
    <property type="evidence" value="ECO:0007669"/>
    <property type="project" value="InterPro"/>
</dbReference>
<feature type="domain" description="4Fe-4S ferredoxin-type" evidence="7">
    <location>
        <begin position="342"/>
        <end position="371"/>
    </location>
</feature>
<evidence type="ECO:0000256" key="2">
    <source>
        <dbReference type="ARBA" id="ARBA00023002"/>
    </source>
</evidence>